<dbReference type="Proteomes" id="UP001497382">
    <property type="component" value="Unassembled WGS sequence"/>
</dbReference>
<accession>A0AAV1ZV22</accession>
<organism evidence="1 2">
    <name type="scientific">Larinioides sclopetarius</name>
    <dbReference type="NCBI Taxonomy" id="280406"/>
    <lineage>
        <taxon>Eukaryota</taxon>
        <taxon>Metazoa</taxon>
        <taxon>Ecdysozoa</taxon>
        <taxon>Arthropoda</taxon>
        <taxon>Chelicerata</taxon>
        <taxon>Arachnida</taxon>
        <taxon>Araneae</taxon>
        <taxon>Araneomorphae</taxon>
        <taxon>Entelegynae</taxon>
        <taxon>Araneoidea</taxon>
        <taxon>Araneidae</taxon>
        <taxon>Larinioides</taxon>
    </lineage>
</organism>
<evidence type="ECO:0000313" key="2">
    <source>
        <dbReference type="Proteomes" id="UP001497382"/>
    </source>
</evidence>
<keyword evidence="2" id="KW-1185">Reference proteome</keyword>
<dbReference type="AlphaFoldDB" id="A0AAV1ZV22"/>
<comment type="caution">
    <text evidence="1">The sequence shown here is derived from an EMBL/GenBank/DDBJ whole genome shotgun (WGS) entry which is preliminary data.</text>
</comment>
<name>A0AAV1ZV22_9ARAC</name>
<evidence type="ECO:0000313" key="1">
    <source>
        <dbReference type="EMBL" id="CAL1275709.1"/>
    </source>
</evidence>
<proteinExistence type="predicted"/>
<gene>
    <name evidence="1" type="ORF">LARSCL_LOCUS8250</name>
</gene>
<sequence length="53" mass="5906">MSLPEYFNDTDFMLLHFSGHPSGSSNNALDVDLKLWIRLSPRHNEGASDIATS</sequence>
<dbReference type="EMBL" id="CAXIEN010000087">
    <property type="protein sequence ID" value="CAL1275709.1"/>
    <property type="molecule type" value="Genomic_DNA"/>
</dbReference>
<reference evidence="1 2" key="1">
    <citation type="submission" date="2024-04" db="EMBL/GenBank/DDBJ databases">
        <authorList>
            <person name="Rising A."/>
            <person name="Reimegard J."/>
            <person name="Sonavane S."/>
            <person name="Akerstrom W."/>
            <person name="Nylinder S."/>
            <person name="Hedman E."/>
            <person name="Kallberg Y."/>
        </authorList>
    </citation>
    <scope>NUCLEOTIDE SEQUENCE [LARGE SCALE GENOMIC DNA]</scope>
</reference>
<protein>
    <submittedName>
        <fullName evidence="1">Uncharacterized protein</fullName>
    </submittedName>
</protein>